<evidence type="ECO:0008006" key="3">
    <source>
        <dbReference type="Google" id="ProtNLM"/>
    </source>
</evidence>
<organism evidence="1 2">
    <name type="scientific">Lasiosphaeria miniovina</name>
    <dbReference type="NCBI Taxonomy" id="1954250"/>
    <lineage>
        <taxon>Eukaryota</taxon>
        <taxon>Fungi</taxon>
        <taxon>Dikarya</taxon>
        <taxon>Ascomycota</taxon>
        <taxon>Pezizomycotina</taxon>
        <taxon>Sordariomycetes</taxon>
        <taxon>Sordariomycetidae</taxon>
        <taxon>Sordariales</taxon>
        <taxon>Lasiosphaeriaceae</taxon>
        <taxon>Lasiosphaeria</taxon>
    </lineage>
</organism>
<evidence type="ECO:0000313" key="1">
    <source>
        <dbReference type="EMBL" id="KAK0710128.1"/>
    </source>
</evidence>
<name>A0AA40A6M4_9PEZI</name>
<dbReference type="PANTHER" id="PTHR35391:SF7">
    <property type="entry name" value="C2H2-TYPE DOMAIN-CONTAINING PROTEIN"/>
    <property type="match status" value="1"/>
</dbReference>
<protein>
    <recommendedName>
        <fullName evidence="3">C2H2-type domain-containing protein</fullName>
    </recommendedName>
</protein>
<gene>
    <name evidence="1" type="ORF">B0T26DRAFT_597081</name>
</gene>
<reference evidence="1" key="1">
    <citation type="submission" date="2023-06" db="EMBL/GenBank/DDBJ databases">
        <title>Genome-scale phylogeny and comparative genomics of the fungal order Sordariales.</title>
        <authorList>
            <consortium name="Lawrence Berkeley National Laboratory"/>
            <person name="Hensen N."/>
            <person name="Bonometti L."/>
            <person name="Westerberg I."/>
            <person name="Brannstrom I.O."/>
            <person name="Guillou S."/>
            <person name="Cros-Aarteil S."/>
            <person name="Calhoun S."/>
            <person name="Haridas S."/>
            <person name="Kuo A."/>
            <person name="Mondo S."/>
            <person name="Pangilinan J."/>
            <person name="Riley R."/>
            <person name="LaButti K."/>
            <person name="Andreopoulos B."/>
            <person name="Lipzen A."/>
            <person name="Chen C."/>
            <person name="Yanf M."/>
            <person name="Daum C."/>
            <person name="Ng V."/>
            <person name="Clum A."/>
            <person name="Steindorff A."/>
            <person name="Ohm R."/>
            <person name="Martin F."/>
            <person name="Silar P."/>
            <person name="Natvig D."/>
            <person name="Lalanne C."/>
            <person name="Gautier V."/>
            <person name="Ament-velasquez S.L."/>
            <person name="Kruys A."/>
            <person name="Hutchinson M.I."/>
            <person name="Powell A.J."/>
            <person name="Barry K."/>
            <person name="Miller A.N."/>
            <person name="Grigoriev I.V."/>
            <person name="Debuchy R."/>
            <person name="Gladieux P."/>
            <person name="Thoren M.H."/>
            <person name="Johannesson H."/>
        </authorList>
    </citation>
    <scope>NUCLEOTIDE SEQUENCE</scope>
    <source>
        <strain evidence="1">SMH2392-1A</strain>
    </source>
</reference>
<feature type="non-terminal residue" evidence="1">
    <location>
        <position position="109"/>
    </location>
</feature>
<feature type="non-terminal residue" evidence="1">
    <location>
        <position position="1"/>
    </location>
</feature>
<proteinExistence type="predicted"/>
<comment type="caution">
    <text evidence="1">The sequence shown here is derived from an EMBL/GenBank/DDBJ whole genome shotgun (WGS) entry which is preliminary data.</text>
</comment>
<sequence>RHHVDEDLKPYVCISEQCGNLPPAFSTREEWRNHMADKHCPDWVQYIHRPSRWLCTAKSACLSFKSEQLLLDHLRADHSQDTPDAQLVLTASRSKVPIPSEPNTCPFCG</sequence>
<dbReference type="AlphaFoldDB" id="A0AA40A6M4"/>
<dbReference type="GeneID" id="85318903"/>
<dbReference type="EMBL" id="JAUIRO010000006">
    <property type="protein sequence ID" value="KAK0710128.1"/>
    <property type="molecule type" value="Genomic_DNA"/>
</dbReference>
<dbReference type="RefSeq" id="XP_060293432.1">
    <property type="nucleotide sequence ID" value="XM_060435633.1"/>
</dbReference>
<accession>A0AA40A6M4</accession>
<dbReference type="Proteomes" id="UP001172101">
    <property type="component" value="Unassembled WGS sequence"/>
</dbReference>
<keyword evidence="2" id="KW-1185">Reference proteome</keyword>
<evidence type="ECO:0000313" key="2">
    <source>
        <dbReference type="Proteomes" id="UP001172101"/>
    </source>
</evidence>
<dbReference type="PANTHER" id="PTHR35391">
    <property type="entry name" value="C2H2-TYPE DOMAIN-CONTAINING PROTEIN-RELATED"/>
    <property type="match status" value="1"/>
</dbReference>